<dbReference type="AlphaFoldDB" id="A0AAV4N9D5"/>
<name>A0AAV4N9D5_CAEEX</name>
<comment type="caution">
    <text evidence="1">The sequence shown here is derived from an EMBL/GenBank/DDBJ whole genome shotgun (WGS) entry which is preliminary data.</text>
</comment>
<dbReference type="EMBL" id="BPLR01020663">
    <property type="protein sequence ID" value="GIX81298.1"/>
    <property type="molecule type" value="Genomic_DNA"/>
</dbReference>
<sequence length="83" mass="9826">GYVRITSKIMVRKLTTKRVWSRKIRHYFGIWHPLILGSNIQQGWLIIAAASKEIDRVMRSLLRNDEKTLFPFEVMLKAKIMLL</sequence>
<reference evidence="1 2" key="1">
    <citation type="submission" date="2021-06" db="EMBL/GenBank/DDBJ databases">
        <title>Caerostris extrusa draft genome.</title>
        <authorList>
            <person name="Kono N."/>
            <person name="Arakawa K."/>
        </authorList>
    </citation>
    <scope>NUCLEOTIDE SEQUENCE [LARGE SCALE GENOMIC DNA]</scope>
</reference>
<accession>A0AAV4N9D5</accession>
<feature type="non-terminal residue" evidence="1">
    <location>
        <position position="1"/>
    </location>
</feature>
<evidence type="ECO:0008006" key="3">
    <source>
        <dbReference type="Google" id="ProtNLM"/>
    </source>
</evidence>
<protein>
    <recommendedName>
        <fullName evidence="3">Maturase K</fullName>
    </recommendedName>
</protein>
<evidence type="ECO:0000313" key="1">
    <source>
        <dbReference type="EMBL" id="GIX81298.1"/>
    </source>
</evidence>
<evidence type="ECO:0000313" key="2">
    <source>
        <dbReference type="Proteomes" id="UP001054945"/>
    </source>
</evidence>
<keyword evidence="2" id="KW-1185">Reference proteome</keyword>
<dbReference type="Proteomes" id="UP001054945">
    <property type="component" value="Unassembled WGS sequence"/>
</dbReference>
<proteinExistence type="predicted"/>
<gene>
    <name evidence="1" type="ORF">CEXT_433241</name>
</gene>
<organism evidence="1 2">
    <name type="scientific">Caerostris extrusa</name>
    <name type="common">Bark spider</name>
    <name type="synonym">Caerostris bankana</name>
    <dbReference type="NCBI Taxonomy" id="172846"/>
    <lineage>
        <taxon>Eukaryota</taxon>
        <taxon>Metazoa</taxon>
        <taxon>Ecdysozoa</taxon>
        <taxon>Arthropoda</taxon>
        <taxon>Chelicerata</taxon>
        <taxon>Arachnida</taxon>
        <taxon>Araneae</taxon>
        <taxon>Araneomorphae</taxon>
        <taxon>Entelegynae</taxon>
        <taxon>Araneoidea</taxon>
        <taxon>Araneidae</taxon>
        <taxon>Caerostris</taxon>
    </lineage>
</organism>